<accession>A0A0F9S6C2</accession>
<feature type="coiled-coil region" evidence="1">
    <location>
        <begin position="1"/>
        <end position="28"/>
    </location>
</feature>
<organism evidence="2">
    <name type="scientific">marine sediment metagenome</name>
    <dbReference type="NCBI Taxonomy" id="412755"/>
    <lineage>
        <taxon>unclassified sequences</taxon>
        <taxon>metagenomes</taxon>
        <taxon>ecological metagenomes</taxon>
    </lineage>
</organism>
<gene>
    <name evidence="2" type="ORF">LCGC14_0509200</name>
</gene>
<proteinExistence type="predicted"/>
<comment type="caution">
    <text evidence="2">The sequence shown here is derived from an EMBL/GenBank/DDBJ whole genome shotgun (WGS) entry which is preliminary data.</text>
</comment>
<name>A0A0F9S6C2_9ZZZZ</name>
<dbReference type="AlphaFoldDB" id="A0A0F9S6C2"/>
<reference evidence="2" key="1">
    <citation type="journal article" date="2015" name="Nature">
        <title>Complex archaea that bridge the gap between prokaryotes and eukaryotes.</title>
        <authorList>
            <person name="Spang A."/>
            <person name="Saw J.H."/>
            <person name="Jorgensen S.L."/>
            <person name="Zaremba-Niedzwiedzka K."/>
            <person name="Martijn J."/>
            <person name="Lind A.E."/>
            <person name="van Eijk R."/>
            <person name="Schleper C."/>
            <person name="Guy L."/>
            <person name="Ettema T.J."/>
        </authorList>
    </citation>
    <scope>NUCLEOTIDE SEQUENCE</scope>
</reference>
<evidence type="ECO:0000313" key="2">
    <source>
        <dbReference type="EMBL" id="KKN62659.1"/>
    </source>
</evidence>
<protein>
    <submittedName>
        <fullName evidence="2">Uncharacterized protein</fullName>
    </submittedName>
</protein>
<evidence type="ECO:0000256" key="1">
    <source>
        <dbReference type="SAM" id="Coils"/>
    </source>
</evidence>
<keyword evidence="1" id="KW-0175">Coiled coil</keyword>
<dbReference type="EMBL" id="LAZR01000616">
    <property type="protein sequence ID" value="KKN62659.1"/>
    <property type="molecule type" value="Genomic_DNA"/>
</dbReference>
<sequence length="48" mass="5875">MKTNEEKLKEVVRKLKEQRKRKSKAEDELIDSGDKIRSLQWKFERLTK</sequence>